<evidence type="ECO:0000313" key="1">
    <source>
        <dbReference type="EMBL" id="ODN75089.1"/>
    </source>
</evidence>
<name>A0A1E3HFF7_9TREE</name>
<dbReference type="Proteomes" id="UP000094065">
    <property type="component" value="Unassembled WGS sequence"/>
</dbReference>
<dbReference type="EMBL" id="AWGJ01000010">
    <property type="protein sequence ID" value="ODN75089.1"/>
    <property type="molecule type" value="Genomic_DNA"/>
</dbReference>
<dbReference type="GeneID" id="30157613"/>
<dbReference type="RefSeq" id="XP_018990739.1">
    <property type="nucleotide sequence ID" value="XM_019140764.1"/>
</dbReference>
<protein>
    <submittedName>
        <fullName evidence="1">Uncharacterized protein</fullName>
    </submittedName>
</protein>
<organism evidence="1 2">
    <name type="scientific">Cryptococcus amylolentus CBS 6039</name>
    <dbReference type="NCBI Taxonomy" id="1295533"/>
    <lineage>
        <taxon>Eukaryota</taxon>
        <taxon>Fungi</taxon>
        <taxon>Dikarya</taxon>
        <taxon>Basidiomycota</taxon>
        <taxon>Agaricomycotina</taxon>
        <taxon>Tremellomycetes</taxon>
        <taxon>Tremellales</taxon>
        <taxon>Cryptococcaceae</taxon>
        <taxon>Cryptococcus</taxon>
    </lineage>
</organism>
<sequence length="160" mass="18961">MVRAARHHTSPSTSQCRAGLWAECVILSMMRHRTTIHHRLIFLHSLRCRHTLPLPLLRRSQLVSIDNPQPMSHPKFEEMDGEESWEKYAKEIEERSMFCVKLWRDLWVCQDWDKAHSRPLPRFCHVQSLWGQQTCDCPTHRKNNGCVHVQLFVERLPSVD</sequence>
<comment type="caution">
    <text evidence="1">The sequence shown here is derived from an EMBL/GenBank/DDBJ whole genome shotgun (WGS) entry which is preliminary data.</text>
</comment>
<accession>A0A1E3HFF7</accession>
<keyword evidence="2" id="KW-1185">Reference proteome</keyword>
<proteinExistence type="predicted"/>
<reference evidence="1 2" key="1">
    <citation type="submission" date="2016-06" db="EMBL/GenBank/DDBJ databases">
        <title>Evolution of pathogenesis and genome organization in the Tremellales.</title>
        <authorList>
            <person name="Cuomo C."/>
            <person name="Litvintseva A."/>
            <person name="Heitman J."/>
            <person name="Chen Y."/>
            <person name="Sun S."/>
            <person name="Springer D."/>
            <person name="Dromer F."/>
            <person name="Young S."/>
            <person name="Zeng Q."/>
            <person name="Chapman S."/>
            <person name="Gujja S."/>
            <person name="Saif S."/>
            <person name="Birren B."/>
        </authorList>
    </citation>
    <scope>NUCLEOTIDE SEQUENCE [LARGE SCALE GENOMIC DNA]</scope>
    <source>
        <strain evidence="1 2">CBS 6039</strain>
    </source>
</reference>
<dbReference type="AlphaFoldDB" id="A0A1E3HFF7"/>
<evidence type="ECO:0000313" key="2">
    <source>
        <dbReference type="Proteomes" id="UP000094065"/>
    </source>
</evidence>
<gene>
    <name evidence="1" type="ORF">L202_06304</name>
</gene>